<evidence type="ECO:0000313" key="6">
    <source>
        <dbReference type="EMBL" id="MFD1546526.1"/>
    </source>
</evidence>
<dbReference type="EMBL" id="JBHUCM010000067">
    <property type="protein sequence ID" value="MFD1546526.1"/>
    <property type="molecule type" value="Genomic_DNA"/>
</dbReference>
<reference evidence="7" key="1">
    <citation type="journal article" date="2019" name="Int. J. Syst. Evol. Microbiol.">
        <title>The Global Catalogue of Microorganisms (GCM) 10K type strain sequencing project: providing services to taxonomists for standard genome sequencing and annotation.</title>
        <authorList>
            <consortium name="The Broad Institute Genomics Platform"/>
            <consortium name="The Broad Institute Genome Sequencing Center for Infectious Disease"/>
            <person name="Wu L."/>
            <person name="Ma J."/>
        </authorList>
    </citation>
    <scope>NUCLEOTIDE SEQUENCE [LARGE SCALE GENOMIC DNA]</scope>
    <source>
        <strain evidence="7">CGMCC 1.15399</strain>
    </source>
</reference>
<feature type="DNA-binding region" description="H-T-H motif" evidence="4">
    <location>
        <begin position="32"/>
        <end position="51"/>
    </location>
</feature>
<dbReference type="InterPro" id="IPR001647">
    <property type="entry name" value="HTH_TetR"/>
</dbReference>
<evidence type="ECO:0000313" key="7">
    <source>
        <dbReference type="Proteomes" id="UP001597097"/>
    </source>
</evidence>
<dbReference type="PROSITE" id="PS50977">
    <property type="entry name" value="HTH_TETR_2"/>
    <property type="match status" value="1"/>
</dbReference>
<dbReference type="Pfam" id="PF16859">
    <property type="entry name" value="TetR_C_11"/>
    <property type="match status" value="1"/>
</dbReference>
<dbReference type="InterPro" id="IPR009057">
    <property type="entry name" value="Homeodomain-like_sf"/>
</dbReference>
<keyword evidence="7" id="KW-1185">Reference proteome</keyword>
<evidence type="ECO:0000259" key="5">
    <source>
        <dbReference type="PROSITE" id="PS50977"/>
    </source>
</evidence>
<dbReference type="Proteomes" id="UP001597097">
    <property type="component" value="Unassembled WGS sequence"/>
</dbReference>
<keyword evidence="1" id="KW-0805">Transcription regulation</keyword>
<sequence length="192" mass="20805">MTTAEPSGPRAASRIRQSAREVLAERGYADLTVEAVAAKAGVGKSTIYRWWPNREALLADALAEIFKGDEIPDLGDTQAELRLAVDMTIDNYADADLAIAVPALAADLARSPELLASFRETFLLRKRDNIAVALRRGIDRGDLPAALDTGLVQDLWAGTILYRRLLSGSPLDDQLAERLVRLVFDASATLSS</sequence>
<dbReference type="Pfam" id="PF00440">
    <property type="entry name" value="TetR_N"/>
    <property type="match status" value="1"/>
</dbReference>
<dbReference type="Gene3D" id="1.10.357.10">
    <property type="entry name" value="Tetracycline Repressor, domain 2"/>
    <property type="match status" value="1"/>
</dbReference>
<protein>
    <submittedName>
        <fullName evidence="6">TetR/AcrR family transcriptional regulator</fullName>
    </submittedName>
</protein>
<dbReference type="Gene3D" id="1.10.10.60">
    <property type="entry name" value="Homeodomain-like"/>
    <property type="match status" value="1"/>
</dbReference>
<dbReference type="PANTHER" id="PTHR30055">
    <property type="entry name" value="HTH-TYPE TRANSCRIPTIONAL REGULATOR RUTR"/>
    <property type="match status" value="1"/>
</dbReference>
<name>A0ABW4GWM0_9ACTN</name>
<dbReference type="PRINTS" id="PR00455">
    <property type="entry name" value="HTHTETR"/>
</dbReference>
<keyword evidence="3" id="KW-0804">Transcription</keyword>
<dbReference type="SUPFAM" id="SSF46689">
    <property type="entry name" value="Homeodomain-like"/>
    <property type="match status" value="1"/>
</dbReference>
<dbReference type="SUPFAM" id="SSF48498">
    <property type="entry name" value="Tetracyclin repressor-like, C-terminal domain"/>
    <property type="match status" value="1"/>
</dbReference>
<keyword evidence="2 4" id="KW-0238">DNA-binding</keyword>
<evidence type="ECO:0000256" key="1">
    <source>
        <dbReference type="ARBA" id="ARBA00023015"/>
    </source>
</evidence>
<feature type="domain" description="HTH tetR-type" evidence="5">
    <location>
        <begin position="9"/>
        <end position="69"/>
    </location>
</feature>
<dbReference type="PANTHER" id="PTHR30055:SF148">
    <property type="entry name" value="TETR-FAMILY TRANSCRIPTIONAL REGULATOR"/>
    <property type="match status" value="1"/>
</dbReference>
<dbReference type="InterPro" id="IPR036271">
    <property type="entry name" value="Tet_transcr_reg_TetR-rel_C_sf"/>
</dbReference>
<evidence type="ECO:0000256" key="2">
    <source>
        <dbReference type="ARBA" id="ARBA00023125"/>
    </source>
</evidence>
<accession>A0ABW4GWM0</accession>
<gene>
    <name evidence="6" type="ORF">ACFSJ0_56485</name>
</gene>
<organism evidence="6 7">
    <name type="scientific">Nonomuraea guangzhouensis</name>
    <dbReference type="NCBI Taxonomy" id="1291555"/>
    <lineage>
        <taxon>Bacteria</taxon>
        <taxon>Bacillati</taxon>
        <taxon>Actinomycetota</taxon>
        <taxon>Actinomycetes</taxon>
        <taxon>Streptosporangiales</taxon>
        <taxon>Streptosporangiaceae</taxon>
        <taxon>Nonomuraea</taxon>
    </lineage>
</organism>
<evidence type="ECO:0000256" key="4">
    <source>
        <dbReference type="PROSITE-ProRule" id="PRU00335"/>
    </source>
</evidence>
<dbReference type="InterPro" id="IPR011075">
    <property type="entry name" value="TetR_C"/>
</dbReference>
<evidence type="ECO:0000256" key="3">
    <source>
        <dbReference type="ARBA" id="ARBA00023163"/>
    </source>
</evidence>
<dbReference type="InterPro" id="IPR050109">
    <property type="entry name" value="HTH-type_TetR-like_transc_reg"/>
</dbReference>
<proteinExistence type="predicted"/>
<comment type="caution">
    <text evidence="6">The sequence shown here is derived from an EMBL/GenBank/DDBJ whole genome shotgun (WGS) entry which is preliminary data.</text>
</comment>